<dbReference type="PANTHER" id="PTHR44858">
    <property type="entry name" value="TETRATRICOPEPTIDE REPEAT PROTEIN 6"/>
    <property type="match status" value="1"/>
</dbReference>
<evidence type="ECO:0000256" key="1">
    <source>
        <dbReference type="ARBA" id="ARBA00022737"/>
    </source>
</evidence>
<dbReference type="SUPFAM" id="SSF50494">
    <property type="entry name" value="Trypsin-like serine proteases"/>
    <property type="match status" value="1"/>
</dbReference>
<feature type="repeat" description="TPR" evidence="3">
    <location>
        <begin position="309"/>
        <end position="342"/>
    </location>
</feature>
<dbReference type="SUPFAM" id="SSF48452">
    <property type="entry name" value="TPR-like"/>
    <property type="match status" value="1"/>
</dbReference>
<evidence type="ECO:0000256" key="2">
    <source>
        <dbReference type="ARBA" id="ARBA00022803"/>
    </source>
</evidence>
<dbReference type="Pfam" id="PF13432">
    <property type="entry name" value="TPR_16"/>
    <property type="match status" value="1"/>
</dbReference>
<dbReference type="GO" id="GO:0009279">
    <property type="term" value="C:cell outer membrane"/>
    <property type="evidence" value="ECO:0007669"/>
    <property type="project" value="TreeGrafter"/>
</dbReference>
<dbReference type="Gene3D" id="1.25.40.10">
    <property type="entry name" value="Tetratricopeptide repeat domain"/>
    <property type="match status" value="2"/>
</dbReference>
<keyword evidence="2 3" id="KW-0802">TPR repeat</keyword>
<dbReference type="InterPro" id="IPR019734">
    <property type="entry name" value="TPR_rpt"/>
</dbReference>
<keyword evidence="5" id="KW-1185">Reference proteome</keyword>
<evidence type="ECO:0000313" key="5">
    <source>
        <dbReference type="Proteomes" id="UP000238762"/>
    </source>
</evidence>
<dbReference type="Proteomes" id="UP000238762">
    <property type="component" value="Unassembled WGS sequence"/>
</dbReference>
<dbReference type="SMART" id="SM00028">
    <property type="entry name" value="TPR"/>
    <property type="match status" value="5"/>
</dbReference>
<accession>A0A2T1BYH4</accession>
<proteinExistence type="predicted"/>
<organism evidence="4 5">
    <name type="scientific">Merismopedia glauca CCAP 1448/3</name>
    <dbReference type="NCBI Taxonomy" id="1296344"/>
    <lineage>
        <taxon>Bacteria</taxon>
        <taxon>Bacillati</taxon>
        <taxon>Cyanobacteriota</taxon>
        <taxon>Cyanophyceae</taxon>
        <taxon>Synechococcales</taxon>
        <taxon>Merismopediaceae</taxon>
        <taxon>Merismopedia</taxon>
    </lineage>
</organism>
<dbReference type="InterPro" id="IPR043504">
    <property type="entry name" value="Peptidase_S1_PA_chymotrypsin"/>
</dbReference>
<dbReference type="InterPro" id="IPR011990">
    <property type="entry name" value="TPR-like_helical_dom_sf"/>
</dbReference>
<dbReference type="GO" id="GO:0046813">
    <property type="term" value="P:receptor-mediated virion attachment to host cell"/>
    <property type="evidence" value="ECO:0007669"/>
    <property type="project" value="TreeGrafter"/>
</dbReference>
<comment type="caution">
    <text evidence="4">The sequence shown here is derived from an EMBL/GenBank/DDBJ whole genome shotgun (WGS) entry which is preliminary data.</text>
</comment>
<protein>
    <submittedName>
        <fullName evidence="4">Uncharacterized protein</fullName>
    </submittedName>
</protein>
<reference evidence="4 5" key="2">
    <citation type="submission" date="2018-03" db="EMBL/GenBank/DDBJ databases">
        <title>The ancient ancestry and fast evolution of plastids.</title>
        <authorList>
            <person name="Moore K.R."/>
            <person name="Magnabosco C."/>
            <person name="Momper L."/>
            <person name="Gold D.A."/>
            <person name="Bosak T."/>
            <person name="Fournier G.P."/>
        </authorList>
    </citation>
    <scope>NUCLEOTIDE SEQUENCE [LARGE SCALE GENOMIC DNA]</scope>
    <source>
        <strain evidence="4 5">CCAP 1448/3</strain>
    </source>
</reference>
<evidence type="ECO:0000313" key="4">
    <source>
        <dbReference type="EMBL" id="PSB01085.1"/>
    </source>
</evidence>
<dbReference type="InterPro" id="IPR009003">
    <property type="entry name" value="Peptidase_S1_PA"/>
</dbReference>
<gene>
    <name evidence="4" type="ORF">C7B64_20160</name>
</gene>
<keyword evidence="1" id="KW-0677">Repeat</keyword>
<feature type="repeat" description="TPR" evidence="3">
    <location>
        <begin position="241"/>
        <end position="274"/>
    </location>
</feature>
<reference evidence="4 5" key="1">
    <citation type="submission" date="2018-02" db="EMBL/GenBank/DDBJ databases">
        <authorList>
            <person name="Cohen D.B."/>
            <person name="Kent A.D."/>
        </authorList>
    </citation>
    <scope>NUCLEOTIDE SEQUENCE [LARGE SCALE GENOMIC DNA]</scope>
    <source>
        <strain evidence="4 5">CCAP 1448/3</strain>
    </source>
</reference>
<dbReference type="InterPro" id="IPR050498">
    <property type="entry name" value="Ycf3"/>
</dbReference>
<dbReference type="Gene3D" id="2.40.10.10">
    <property type="entry name" value="Trypsin-like serine proteases"/>
    <property type="match status" value="2"/>
</dbReference>
<feature type="repeat" description="TPR" evidence="3">
    <location>
        <begin position="343"/>
        <end position="376"/>
    </location>
</feature>
<dbReference type="RefSeq" id="WP_106290731.1">
    <property type="nucleotide sequence ID" value="NZ_CAWNTC010000166.1"/>
</dbReference>
<feature type="repeat" description="TPR" evidence="3">
    <location>
        <begin position="275"/>
        <end position="308"/>
    </location>
</feature>
<dbReference type="AlphaFoldDB" id="A0A2T1BYH4"/>
<dbReference type="OrthoDB" id="561030at2"/>
<dbReference type="PROSITE" id="PS50005">
    <property type="entry name" value="TPR"/>
    <property type="match status" value="4"/>
</dbReference>
<name>A0A2T1BYH4_9CYAN</name>
<dbReference type="PANTHER" id="PTHR44858:SF1">
    <property type="entry name" value="UDP-N-ACETYLGLUCOSAMINE--PEPTIDE N-ACETYLGLUCOSAMINYLTRANSFERASE SPINDLY-RELATED"/>
    <property type="match status" value="1"/>
</dbReference>
<evidence type="ECO:0000256" key="3">
    <source>
        <dbReference type="PROSITE-ProRule" id="PRU00339"/>
    </source>
</evidence>
<dbReference type="Pfam" id="PF13414">
    <property type="entry name" value="TPR_11"/>
    <property type="match status" value="1"/>
</dbReference>
<dbReference type="EMBL" id="PVWJ01000132">
    <property type="protein sequence ID" value="PSB01085.1"/>
    <property type="molecule type" value="Genomic_DNA"/>
</dbReference>
<dbReference type="Pfam" id="PF13365">
    <property type="entry name" value="Trypsin_2"/>
    <property type="match status" value="1"/>
</dbReference>
<dbReference type="PROSITE" id="PS50293">
    <property type="entry name" value="TPR_REGION"/>
    <property type="match status" value="1"/>
</dbReference>
<sequence>MRFSHPISTLLIGASIAIVKTQVAVALSPQQIRQIAQNITVQIQGEDGTWGSGTIIKRDRENYYVLTSFHVVDKPTNYTIFTADKQSYLINNNSIQQGSSADIALVKFSSHKIYKTAKVGNSDLLITSTPIYIAGFTKSKLGFQLLFRAGEVIANSNKSYDYGLIYTNNSRSGMSGGGVFNRDGELVAVQGWGEANQFYDRAETVITGNARGITINTFLKLGLVDLKVVFPTQDLAIASKADDFYLLGLKKQKHRDYRGAIAAYDQAIRLNDKYTYAYYKRGDAYYEQGKYRNSLSDFSQAIKFGLKHVDIYNYRGLTRYKLSDNQGAISDYTAALSLDPKYHYAYANRGDIHYKLKQYQSAIQDYTTAINLNPESKQLYIDRADAFYELGKIDLAIRDWQIYRKQLPRDGNASLDLAIAVSLYFKGKKAEGIALGTLALQKRNDLADFNKIKSLGWGDRLLLDTQKFFQDPKMQAAIAKIKNPV</sequence>
<dbReference type="Pfam" id="PF00515">
    <property type="entry name" value="TPR_1"/>
    <property type="match status" value="1"/>
</dbReference>